<comment type="caution">
    <text evidence="4">The sequence shown here is derived from an EMBL/GenBank/DDBJ whole genome shotgun (WGS) entry which is preliminary data.</text>
</comment>
<dbReference type="InterPro" id="IPR024654">
    <property type="entry name" value="Calcineurin-like_PHP_lpxH"/>
</dbReference>
<dbReference type="SUPFAM" id="SSF56300">
    <property type="entry name" value="Metallo-dependent phosphatases"/>
    <property type="match status" value="1"/>
</dbReference>
<keyword evidence="5" id="KW-1185">Reference proteome</keyword>
<dbReference type="Pfam" id="PF12850">
    <property type="entry name" value="Metallophos_2"/>
    <property type="match status" value="1"/>
</dbReference>
<dbReference type="OrthoDB" id="9785951at2"/>
<dbReference type="Proteomes" id="UP000275256">
    <property type="component" value="Unassembled WGS sequence"/>
</dbReference>
<comment type="similarity">
    <text evidence="1 2">Belongs to the metallophosphoesterase superfamily. YfcE family.</text>
</comment>
<organism evidence="4 5">
    <name type="scientific">Tessaracoccus antarcticus</name>
    <dbReference type="NCBI Taxonomy" id="2479848"/>
    <lineage>
        <taxon>Bacteria</taxon>
        <taxon>Bacillati</taxon>
        <taxon>Actinomycetota</taxon>
        <taxon>Actinomycetes</taxon>
        <taxon>Propionibacteriales</taxon>
        <taxon>Propionibacteriaceae</taxon>
        <taxon>Tessaracoccus</taxon>
    </lineage>
</organism>
<dbReference type="InterPro" id="IPR000979">
    <property type="entry name" value="Phosphodiesterase_MJ0936/Vps29"/>
</dbReference>
<evidence type="ECO:0000256" key="2">
    <source>
        <dbReference type="RuleBase" id="RU362039"/>
    </source>
</evidence>
<sequence>MKVLVLSDTHAPRRWRGVPETLRKPLEHCDLILHAGDVCTTDVLDELTTFAPVHAVLGNNDGDDIAAWGAPLEQELELEGVRVAMIHIAGPKQGRGRRMGLQFPDSDMVVFGHSHTPVDMVEAGTHLFNPGSPTDPRREPMGSYGWLELDSGSVVSHRIHVIPRPPRATSRTGTPS</sequence>
<accession>A0A3M0GIH7</accession>
<dbReference type="Gene3D" id="3.60.21.10">
    <property type="match status" value="1"/>
</dbReference>
<keyword evidence="2" id="KW-0479">Metal-binding</keyword>
<gene>
    <name evidence="4" type="ORF">EAX62_02805</name>
</gene>
<evidence type="ECO:0000313" key="5">
    <source>
        <dbReference type="Proteomes" id="UP000275256"/>
    </source>
</evidence>
<evidence type="ECO:0000256" key="1">
    <source>
        <dbReference type="ARBA" id="ARBA00008950"/>
    </source>
</evidence>
<evidence type="ECO:0000313" key="4">
    <source>
        <dbReference type="EMBL" id="RMB62422.1"/>
    </source>
</evidence>
<dbReference type="EC" id="3.1.4.-" evidence="2"/>
<comment type="cofactor">
    <cofactor evidence="2">
        <name>a divalent metal cation</name>
        <dbReference type="ChEBI" id="CHEBI:60240"/>
    </cofactor>
</comment>
<dbReference type="PANTHER" id="PTHR11124">
    <property type="entry name" value="VACUOLAR SORTING PROTEIN VPS29"/>
    <property type="match status" value="1"/>
</dbReference>
<name>A0A3M0GIH7_9ACTN</name>
<dbReference type="GO" id="GO:0016787">
    <property type="term" value="F:hydrolase activity"/>
    <property type="evidence" value="ECO:0007669"/>
    <property type="project" value="UniProtKB-UniRule"/>
</dbReference>
<dbReference type="EMBL" id="REFW01000001">
    <property type="protein sequence ID" value="RMB62422.1"/>
    <property type="molecule type" value="Genomic_DNA"/>
</dbReference>
<protein>
    <recommendedName>
        <fullName evidence="2">Phosphoesterase</fullName>
        <ecNumber evidence="2">3.1.4.-</ecNumber>
    </recommendedName>
</protein>
<evidence type="ECO:0000259" key="3">
    <source>
        <dbReference type="Pfam" id="PF12850"/>
    </source>
</evidence>
<dbReference type="InterPro" id="IPR029052">
    <property type="entry name" value="Metallo-depent_PP-like"/>
</dbReference>
<dbReference type="AlphaFoldDB" id="A0A3M0GIH7"/>
<dbReference type="NCBIfam" id="TIGR00040">
    <property type="entry name" value="yfcE"/>
    <property type="match status" value="1"/>
</dbReference>
<reference evidence="4 5" key="1">
    <citation type="submission" date="2018-10" db="EMBL/GenBank/DDBJ databases">
        <title>Tessaracoccus antarcticuss sp. nov., isolated from sediment.</title>
        <authorList>
            <person name="Zhou L.Y."/>
            <person name="Du Z.J."/>
        </authorList>
    </citation>
    <scope>NUCLEOTIDE SEQUENCE [LARGE SCALE GENOMIC DNA]</scope>
    <source>
        <strain evidence="4 5">JDX10</strain>
    </source>
</reference>
<proteinExistence type="inferred from homology"/>
<dbReference type="GO" id="GO:0046872">
    <property type="term" value="F:metal ion binding"/>
    <property type="evidence" value="ECO:0007669"/>
    <property type="project" value="UniProtKB-KW"/>
</dbReference>
<feature type="domain" description="Calcineurin-like phosphoesterase" evidence="3">
    <location>
        <begin position="1"/>
        <end position="151"/>
    </location>
</feature>